<dbReference type="GO" id="GO:0005886">
    <property type="term" value="C:plasma membrane"/>
    <property type="evidence" value="ECO:0007669"/>
    <property type="project" value="UniProtKB-SubCell"/>
</dbReference>
<feature type="transmembrane region" description="Helical" evidence="12">
    <location>
        <begin position="105"/>
        <end position="123"/>
    </location>
</feature>
<keyword evidence="2" id="KW-0813">Transport</keyword>
<dbReference type="CDD" id="cd00212">
    <property type="entry name" value="PTS_IIB_glc"/>
    <property type="match status" value="1"/>
</dbReference>
<dbReference type="PANTHER" id="PTHR30009">
    <property type="entry name" value="CYTOCHROME C-TYPE SYNTHESIS PROTEIN AND PTS TRANSMEMBRANE COMPONENT"/>
    <property type="match status" value="1"/>
</dbReference>
<evidence type="ECO:0000313" key="15">
    <source>
        <dbReference type="EMBL" id="REK74938.1"/>
    </source>
</evidence>
<dbReference type="Proteomes" id="UP000261905">
    <property type="component" value="Unassembled WGS sequence"/>
</dbReference>
<comment type="subcellular location">
    <subcellularLocation>
        <location evidence="1">Cell membrane</location>
        <topology evidence="1">Multi-pass membrane protein</topology>
    </subcellularLocation>
</comment>
<dbReference type="InterPro" id="IPR050429">
    <property type="entry name" value="PTS_Glucose_EIICBA"/>
</dbReference>
<keyword evidence="6" id="KW-0598">Phosphotransferase system</keyword>
<dbReference type="PROSITE" id="PS51098">
    <property type="entry name" value="PTS_EIIB_TYPE_1"/>
    <property type="match status" value="1"/>
</dbReference>
<evidence type="ECO:0000256" key="3">
    <source>
        <dbReference type="ARBA" id="ARBA00022475"/>
    </source>
</evidence>
<dbReference type="InterPro" id="IPR001996">
    <property type="entry name" value="PTS_IIB_1"/>
</dbReference>
<evidence type="ECO:0000256" key="6">
    <source>
        <dbReference type="ARBA" id="ARBA00022683"/>
    </source>
</evidence>
<dbReference type="OrthoDB" id="9764327at2"/>
<keyword evidence="5" id="KW-0808">Transferase</keyword>
<dbReference type="Pfam" id="PF00367">
    <property type="entry name" value="PTS_EIIB"/>
    <property type="match status" value="1"/>
</dbReference>
<dbReference type="Pfam" id="PF02378">
    <property type="entry name" value="PTS_EIIC"/>
    <property type="match status" value="1"/>
</dbReference>
<dbReference type="GO" id="GO:0008982">
    <property type="term" value="F:protein-N(PI)-phosphohistidine-sugar phosphotransferase activity"/>
    <property type="evidence" value="ECO:0007669"/>
    <property type="project" value="InterPro"/>
</dbReference>
<keyword evidence="8" id="KW-0418">Kinase</keyword>
<feature type="transmembrane region" description="Helical" evidence="12">
    <location>
        <begin position="347"/>
        <end position="367"/>
    </location>
</feature>
<dbReference type="RefSeq" id="WP_116046674.1">
    <property type="nucleotide sequence ID" value="NZ_QUBQ01000002.1"/>
</dbReference>
<feature type="transmembrane region" description="Helical" evidence="12">
    <location>
        <begin position="59"/>
        <end position="85"/>
    </location>
</feature>
<keyword evidence="16" id="KW-1185">Reference proteome</keyword>
<evidence type="ECO:0000313" key="16">
    <source>
        <dbReference type="Proteomes" id="UP000261905"/>
    </source>
</evidence>
<evidence type="ECO:0000256" key="7">
    <source>
        <dbReference type="ARBA" id="ARBA00022692"/>
    </source>
</evidence>
<keyword evidence="9 12" id="KW-1133">Transmembrane helix</keyword>
<organism evidence="15 16">
    <name type="scientific">Paenibacillus paeoniae</name>
    <dbReference type="NCBI Taxonomy" id="2292705"/>
    <lineage>
        <taxon>Bacteria</taxon>
        <taxon>Bacillati</taxon>
        <taxon>Bacillota</taxon>
        <taxon>Bacilli</taxon>
        <taxon>Bacillales</taxon>
        <taxon>Paenibacillaceae</taxon>
        <taxon>Paenibacillus</taxon>
    </lineage>
</organism>
<evidence type="ECO:0000256" key="5">
    <source>
        <dbReference type="ARBA" id="ARBA00022679"/>
    </source>
</evidence>
<feature type="transmembrane region" description="Helical" evidence="12">
    <location>
        <begin position="270"/>
        <end position="287"/>
    </location>
</feature>
<feature type="transmembrane region" description="Helical" evidence="12">
    <location>
        <begin position="324"/>
        <end position="341"/>
    </location>
</feature>
<evidence type="ECO:0000259" key="14">
    <source>
        <dbReference type="PROSITE" id="PS51103"/>
    </source>
</evidence>
<comment type="caution">
    <text evidence="15">The sequence shown here is derived from an EMBL/GenBank/DDBJ whole genome shotgun (WGS) entry which is preliminary data.</text>
</comment>
<evidence type="ECO:0000256" key="12">
    <source>
        <dbReference type="SAM" id="Phobius"/>
    </source>
</evidence>
<evidence type="ECO:0000256" key="8">
    <source>
        <dbReference type="ARBA" id="ARBA00022777"/>
    </source>
</evidence>
<evidence type="ECO:0000256" key="9">
    <source>
        <dbReference type="ARBA" id="ARBA00022989"/>
    </source>
</evidence>
<sequence>MSYIQRIGRSFMIPIAVMPAAAILFRFGKIEFQHPFLIKLAAICEAAGGAIFDHLPLLFAIGIAIGLTQGKGVAALSAALGYMVFQEVMRTFEIMQTNDLAETNMQMGVLGGLITGGITAYLYNRFKDIQLPQALGFFAGRRFVPIITALTMTVLGGLLGFIWMPIQDIITGFGLWLESTGGIGTFLYGTINRLLIPTGLHHIVNHILWFQIGEFAEAGGKIAQGDLTRFYAGDPTAGTYMTGFFPIMMFGLPGAAIAMARCAKPENRKVIMSIMLSAALTSFLTGITEPIEFAFMLVAPALFIVHAVLTGLSMTIMHLLEVKVGFGFSAGFIDLAINWSQSTNPWLVFPIGAAYFILYYFVFYILIRTFNFATPGRADDKTEALAEGNLLSSVPSSQPLHEAVSEAAASGSIPVVTALRTPNIKLIVYKAAEVTELIGGYGNMIDIDACITRLRLTLHDPSLVQEQKLRELGAAGIIRIGKNGVHVVFGTDSELIKEEILKAQVNHNPE</sequence>
<dbReference type="InterPro" id="IPR003352">
    <property type="entry name" value="PTS_EIIC"/>
</dbReference>
<dbReference type="GO" id="GO:0090563">
    <property type="term" value="F:protein-phosphocysteine-sugar phosphotransferase activity"/>
    <property type="evidence" value="ECO:0007669"/>
    <property type="project" value="TreeGrafter"/>
</dbReference>
<dbReference type="InterPro" id="IPR036878">
    <property type="entry name" value="Glu_permease_IIB"/>
</dbReference>
<protein>
    <submittedName>
        <fullName evidence="15">PTS sugar transporter</fullName>
    </submittedName>
</protein>
<dbReference type="GO" id="GO:0015764">
    <property type="term" value="P:N-acetylglucosamine transport"/>
    <property type="evidence" value="ECO:0007669"/>
    <property type="project" value="TreeGrafter"/>
</dbReference>
<keyword evidence="4 15" id="KW-0762">Sugar transport</keyword>
<dbReference type="PANTHER" id="PTHR30009:SF4">
    <property type="entry name" value="PTS SYSTEM N-ACETYLGLUCOSAMINE-SPECIFIC EIICBA COMPONENT"/>
    <property type="match status" value="1"/>
</dbReference>
<feature type="active site" description="Phosphocysteine intermediate; for EIIB activity" evidence="11">
    <location>
        <position position="450"/>
    </location>
</feature>
<evidence type="ECO:0000259" key="13">
    <source>
        <dbReference type="PROSITE" id="PS51098"/>
    </source>
</evidence>
<dbReference type="PROSITE" id="PS01035">
    <property type="entry name" value="PTS_EIIB_TYPE_1_CYS"/>
    <property type="match status" value="1"/>
</dbReference>
<name>A0A371PHC6_9BACL</name>
<dbReference type="EMBL" id="QUBQ01000002">
    <property type="protein sequence ID" value="REK74938.1"/>
    <property type="molecule type" value="Genomic_DNA"/>
</dbReference>
<dbReference type="GO" id="GO:0009401">
    <property type="term" value="P:phosphoenolpyruvate-dependent sugar phosphotransferase system"/>
    <property type="evidence" value="ECO:0007669"/>
    <property type="project" value="UniProtKB-KW"/>
</dbReference>
<dbReference type="GO" id="GO:0016301">
    <property type="term" value="F:kinase activity"/>
    <property type="evidence" value="ECO:0007669"/>
    <property type="project" value="UniProtKB-KW"/>
</dbReference>
<dbReference type="InterPro" id="IPR018113">
    <property type="entry name" value="PTrfase_EIIB_Cys"/>
</dbReference>
<dbReference type="AlphaFoldDB" id="A0A371PHC6"/>
<accession>A0A371PHC6</accession>
<feature type="transmembrane region" description="Helical" evidence="12">
    <location>
        <begin position="143"/>
        <end position="166"/>
    </location>
</feature>
<dbReference type="Gene3D" id="3.30.1360.60">
    <property type="entry name" value="Glucose permease domain IIB"/>
    <property type="match status" value="1"/>
</dbReference>
<evidence type="ECO:0000256" key="10">
    <source>
        <dbReference type="ARBA" id="ARBA00023136"/>
    </source>
</evidence>
<evidence type="ECO:0000256" key="2">
    <source>
        <dbReference type="ARBA" id="ARBA00022448"/>
    </source>
</evidence>
<keyword evidence="3" id="KW-1003">Cell membrane</keyword>
<evidence type="ECO:0000256" key="11">
    <source>
        <dbReference type="PROSITE-ProRule" id="PRU00421"/>
    </source>
</evidence>
<dbReference type="SUPFAM" id="SSF55604">
    <property type="entry name" value="Glucose permease domain IIB"/>
    <property type="match status" value="1"/>
</dbReference>
<gene>
    <name evidence="15" type="ORF">DX130_14925</name>
</gene>
<feature type="domain" description="PTS EIIC type-1" evidence="14">
    <location>
        <begin position="1"/>
        <end position="379"/>
    </location>
</feature>
<dbReference type="NCBIfam" id="TIGR00826">
    <property type="entry name" value="EIIB_glc"/>
    <property type="match status" value="1"/>
</dbReference>
<feature type="transmembrane region" description="Helical" evidence="12">
    <location>
        <begin position="293"/>
        <end position="312"/>
    </location>
</feature>
<evidence type="ECO:0000256" key="4">
    <source>
        <dbReference type="ARBA" id="ARBA00022597"/>
    </source>
</evidence>
<proteinExistence type="predicted"/>
<dbReference type="PROSITE" id="PS51103">
    <property type="entry name" value="PTS_EIIC_TYPE_1"/>
    <property type="match status" value="1"/>
</dbReference>
<dbReference type="InterPro" id="IPR013013">
    <property type="entry name" value="PTS_EIIC_1"/>
</dbReference>
<feature type="domain" description="PTS EIIB type-1" evidence="13">
    <location>
        <begin position="428"/>
        <end position="510"/>
    </location>
</feature>
<feature type="transmembrane region" description="Helical" evidence="12">
    <location>
        <begin position="237"/>
        <end position="258"/>
    </location>
</feature>
<reference evidence="15 16" key="1">
    <citation type="submission" date="2018-08" db="EMBL/GenBank/DDBJ databases">
        <title>Paenibacillus sp. M4BSY-1, whole genome shotgun sequence.</title>
        <authorList>
            <person name="Tuo L."/>
        </authorList>
    </citation>
    <scope>NUCLEOTIDE SEQUENCE [LARGE SCALE GENOMIC DNA]</scope>
    <source>
        <strain evidence="15 16">M4BSY-1</strain>
    </source>
</reference>
<feature type="transmembrane region" description="Helical" evidence="12">
    <location>
        <begin position="7"/>
        <end position="28"/>
    </location>
</feature>
<evidence type="ECO:0000256" key="1">
    <source>
        <dbReference type="ARBA" id="ARBA00004651"/>
    </source>
</evidence>
<keyword evidence="10 12" id="KW-0472">Membrane</keyword>
<keyword evidence="7 12" id="KW-0812">Transmembrane</keyword>